<evidence type="ECO:0000313" key="5">
    <source>
        <dbReference type="EMBL" id="PQV55275.1"/>
    </source>
</evidence>
<protein>
    <recommendedName>
        <fullName evidence="2">hydroxymethylglutaryl-CoA reductase (NADPH)</fullName>
        <ecNumber evidence="2">1.1.1.34</ecNumber>
    </recommendedName>
</protein>
<reference evidence="5 6" key="1">
    <citation type="submission" date="2018-02" db="EMBL/GenBank/DDBJ databases">
        <title>Genomic Encyclopedia of Archaeal and Bacterial Type Strains, Phase II (KMG-II): from individual species to whole genera.</title>
        <authorList>
            <person name="Goeker M."/>
        </authorList>
    </citation>
    <scope>NUCLEOTIDE SEQUENCE [LARGE SCALE GENOMIC DNA]</scope>
    <source>
        <strain evidence="5 6">DSM 18921</strain>
    </source>
</reference>
<dbReference type="Proteomes" id="UP000238338">
    <property type="component" value="Unassembled WGS sequence"/>
</dbReference>
<dbReference type="RefSeq" id="WP_105516076.1">
    <property type="nucleotide sequence ID" value="NZ_PVEP01000010.1"/>
</dbReference>
<sequence length="419" mass="43960">MIVPFHVSEMLRRVRRKIAQSGEMPRMAPRPDDSRTFRIAPRVTPETVARLHRDLGLDDTARAALFGPGTQEDLPRYARNIENMIGTVALPVGMIGPLRVNGVNAQGDYPVPMATSEAALVASYGRGARAANRAGGVSTAVLYEGVLRSPAFVFATLLDAGRFVEWVVAHVETLKVAAEATTRHGKLVSLEPVIDNNIAFLLCRYSTGDASGQNMVTIATDALCRHIAAECPIRPTAWYVEGNFSGDKKASGLGMITGRGRKVSASVLLPGEVVTRLLGTSIDAMLDYARVANLGSLLSGQLGAQAHYANGLAAIYIATGQDAACVAESAVGFTRMERREAGLFCSVTMPSILVGTVGGGTGLPTQSACLELMGLKGEGHGPALAEVTAAACLCGEISIVAAMASGAFSGAHEKLARLR</sequence>
<evidence type="ECO:0000256" key="1">
    <source>
        <dbReference type="ARBA" id="ARBA00007661"/>
    </source>
</evidence>
<comment type="caution">
    <text evidence="5">The sequence shown here is derived from an EMBL/GenBank/DDBJ whole genome shotgun (WGS) entry which is preliminary data.</text>
</comment>
<dbReference type="InterPro" id="IPR009023">
    <property type="entry name" value="HMG_CoA_Rdtase_NAD(P)-bd_sf"/>
</dbReference>
<dbReference type="EMBL" id="PVEP01000010">
    <property type="protein sequence ID" value="PQV55275.1"/>
    <property type="molecule type" value="Genomic_DNA"/>
</dbReference>
<dbReference type="GO" id="GO:0008299">
    <property type="term" value="P:isoprenoid biosynthetic process"/>
    <property type="evidence" value="ECO:0007669"/>
    <property type="project" value="InterPro"/>
</dbReference>
<dbReference type="Gene3D" id="3.90.770.10">
    <property type="entry name" value="3-hydroxy-3-methylglutaryl-coenzyme A Reductase, Chain A, domain 2"/>
    <property type="match status" value="1"/>
</dbReference>
<keyword evidence="4" id="KW-0560">Oxidoreductase</keyword>
<dbReference type="SUPFAM" id="SSF56542">
    <property type="entry name" value="Substrate-binding domain of HMG-CoA reductase"/>
    <property type="match status" value="1"/>
</dbReference>
<dbReference type="AlphaFoldDB" id="A0A2S8S3B2"/>
<comment type="similarity">
    <text evidence="1">Belongs to the HMG-CoA reductase family.</text>
</comment>
<evidence type="ECO:0000256" key="4">
    <source>
        <dbReference type="ARBA" id="ARBA00023002"/>
    </source>
</evidence>
<dbReference type="PROSITE" id="PS50065">
    <property type="entry name" value="HMG_COA_REDUCTASE_4"/>
    <property type="match status" value="1"/>
</dbReference>
<gene>
    <name evidence="5" type="ORF">LX70_03528</name>
</gene>
<accession>A0A2S8S3B2</accession>
<dbReference type="InterPro" id="IPR023074">
    <property type="entry name" value="HMG_CoA_Rdtase_cat_sf"/>
</dbReference>
<dbReference type="InterPro" id="IPR004554">
    <property type="entry name" value="HMG_CoA_Rdtase_eu_arc"/>
</dbReference>
<dbReference type="EC" id="1.1.1.34" evidence="2"/>
<evidence type="ECO:0000256" key="3">
    <source>
        <dbReference type="ARBA" id="ARBA00022857"/>
    </source>
</evidence>
<dbReference type="CDD" id="cd00643">
    <property type="entry name" value="HMG-CoA_reductase_classI"/>
    <property type="match status" value="1"/>
</dbReference>
<dbReference type="GO" id="GO:0015936">
    <property type="term" value="P:coenzyme A metabolic process"/>
    <property type="evidence" value="ECO:0007669"/>
    <property type="project" value="InterPro"/>
</dbReference>
<keyword evidence="6" id="KW-1185">Reference proteome</keyword>
<evidence type="ECO:0000256" key="2">
    <source>
        <dbReference type="ARBA" id="ARBA00012999"/>
    </source>
</evidence>
<proteinExistence type="inferred from homology"/>
<dbReference type="InterPro" id="IPR009029">
    <property type="entry name" value="HMG_CoA_Rdtase_sub-bd_dom_sf"/>
</dbReference>
<evidence type="ECO:0000313" key="6">
    <source>
        <dbReference type="Proteomes" id="UP000238338"/>
    </source>
</evidence>
<dbReference type="PANTHER" id="PTHR10572">
    <property type="entry name" value="3-HYDROXY-3-METHYLGLUTARYL-COENZYME A REDUCTASE"/>
    <property type="match status" value="1"/>
</dbReference>
<dbReference type="PANTHER" id="PTHR10572:SF24">
    <property type="entry name" value="3-HYDROXY-3-METHYLGLUTARYL-COENZYME A REDUCTASE"/>
    <property type="match status" value="1"/>
</dbReference>
<dbReference type="InterPro" id="IPR002202">
    <property type="entry name" value="HMG_CoA_Rdtase"/>
</dbReference>
<dbReference type="SUPFAM" id="SSF55035">
    <property type="entry name" value="NAD-binding domain of HMG-CoA reductase"/>
    <property type="match status" value="1"/>
</dbReference>
<dbReference type="InterPro" id="IPR023076">
    <property type="entry name" value="HMG_CoA_Rdtase_CS"/>
</dbReference>
<keyword evidence="3" id="KW-0521">NADP</keyword>
<dbReference type="Gene3D" id="3.30.70.420">
    <property type="entry name" value="Hydroxymethylglutaryl-CoA reductase, class I/II, NAD/NADP-binding domain"/>
    <property type="match status" value="1"/>
</dbReference>
<dbReference type="PROSITE" id="PS00318">
    <property type="entry name" value="HMG_COA_REDUCTASE_2"/>
    <property type="match status" value="1"/>
</dbReference>
<dbReference type="Pfam" id="PF00368">
    <property type="entry name" value="HMG-CoA_red"/>
    <property type="match status" value="1"/>
</dbReference>
<name>A0A2S8S3B2_9RHOB</name>
<dbReference type="OrthoDB" id="9794902at2"/>
<dbReference type="PRINTS" id="PR00071">
    <property type="entry name" value="HMGCOARDTASE"/>
</dbReference>
<dbReference type="GO" id="GO:0004420">
    <property type="term" value="F:hydroxymethylglutaryl-CoA reductase (NADPH) activity"/>
    <property type="evidence" value="ECO:0007669"/>
    <property type="project" value="UniProtKB-EC"/>
</dbReference>
<organism evidence="5 6">
    <name type="scientific">Albidovulum denitrificans</name>
    <dbReference type="NCBI Taxonomy" id="404881"/>
    <lineage>
        <taxon>Bacteria</taxon>
        <taxon>Pseudomonadati</taxon>
        <taxon>Pseudomonadota</taxon>
        <taxon>Alphaproteobacteria</taxon>
        <taxon>Rhodobacterales</taxon>
        <taxon>Paracoccaceae</taxon>
        <taxon>Albidovulum</taxon>
    </lineage>
</organism>